<accession>A0A0J1FSX6</accession>
<proteinExistence type="predicted"/>
<keyword evidence="2" id="KW-1185">Reference proteome</keyword>
<dbReference type="STRING" id="476652.DEAC_c18060"/>
<organism evidence="1 2">
    <name type="scientific">Desulfosporosinus acididurans</name>
    <dbReference type="NCBI Taxonomy" id="476652"/>
    <lineage>
        <taxon>Bacteria</taxon>
        <taxon>Bacillati</taxon>
        <taxon>Bacillota</taxon>
        <taxon>Clostridia</taxon>
        <taxon>Eubacteriales</taxon>
        <taxon>Desulfitobacteriaceae</taxon>
        <taxon>Desulfosporosinus</taxon>
    </lineage>
</organism>
<dbReference type="EMBL" id="LDZY01000005">
    <property type="protein sequence ID" value="KLU66407.1"/>
    <property type="molecule type" value="Genomic_DNA"/>
</dbReference>
<dbReference type="AlphaFoldDB" id="A0A0J1FSX6"/>
<comment type="caution">
    <text evidence="1">The sequence shown here is derived from an EMBL/GenBank/DDBJ whole genome shotgun (WGS) entry which is preliminary data.</text>
</comment>
<reference evidence="1 2" key="1">
    <citation type="submission" date="2015-06" db="EMBL/GenBank/DDBJ databases">
        <title>Draft genome of the moderately acidophilic sulfate reducer Candidatus Desulfosporosinus acididurans strain M1.</title>
        <authorList>
            <person name="Poehlein A."/>
            <person name="Petzsch P."/>
            <person name="Johnson B.D."/>
            <person name="Schloemann M."/>
            <person name="Daniel R."/>
            <person name="Muehling M."/>
        </authorList>
    </citation>
    <scope>NUCLEOTIDE SEQUENCE [LARGE SCALE GENOMIC DNA]</scope>
    <source>
        <strain evidence="1 2">M1</strain>
    </source>
</reference>
<name>A0A0J1FSX6_9FIRM</name>
<protein>
    <submittedName>
        <fullName evidence="1">Uncharacterized protein</fullName>
    </submittedName>
</protein>
<sequence length="166" mass="18532">MFMPLSADWGEQAQVDWGRAKVYLHGKLTEVSLFCLRMKASLVPFVWAAPTEKLEAFLEGHKRAFEWLGGVPERLVYDNPKTAVTKILLLNLEYNFEDVLSAVEECLKQQTPTQESIRQLLNVRLSISNVSAKKSSESPLATLDVPVDTPSKFNHLMGGMTHDGAA</sequence>
<evidence type="ECO:0000313" key="1">
    <source>
        <dbReference type="EMBL" id="KLU66407.1"/>
    </source>
</evidence>
<dbReference type="PANTHER" id="PTHR35004">
    <property type="entry name" value="TRANSPOSASE RV3428C-RELATED"/>
    <property type="match status" value="1"/>
</dbReference>
<gene>
    <name evidence="1" type="ORF">DEAC_c18060</name>
</gene>
<evidence type="ECO:0000313" key="2">
    <source>
        <dbReference type="Proteomes" id="UP000036356"/>
    </source>
</evidence>
<dbReference type="PATRIC" id="fig|476652.3.peg.1867"/>
<dbReference type="Proteomes" id="UP000036356">
    <property type="component" value="Unassembled WGS sequence"/>
</dbReference>